<evidence type="ECO:0000313" key="3">
    <source>
        <dbReference type="Proteomes" id="UP000007800"/>
    </source>
</evidence>
<protein>
    <submittedName>
        <fullName evidence="2">Uncharacterized protein</fullName>
    </submittedName>
</protein>
<feature type="region of interest" description="Disordered" evidence="1">
    <location>
        <begin position="432"/>
        <end position="451"/>
    </location>
</feature>
<dbReference type="RefSeq" id="XP_002779323.1">
    <property type="nucleotide sequence ID" value="XM_002779277.1"/>
</dbReference>
<sequence>MFSEAFEATAQPKSHGLSKSAKIVTGASACTLALGAAYYLYTRRQRLRKSNDEEEMLDLEKLKLITDDLLVDMHGVLMEMAQMAQRVKAALAQKGLSTQMTDDQLTEMILQQGIQQKLEETQKQVLQKYGVTAEEVEAAQKRYENDEHIQQFEKGVEDMFASAAKGKMPIIPGFEMPEALTVDMCLKILETMNSEKLARLRKTLKEFWRKHPHPVDADQAELGVGLQEANDSAEAAVVARYADIVVNKAVLHSAVGKYMTNDKAFAKEHTRLERTQQLEIVKMIKAGPEGIDALGDSTPIELIDGLSDRLEGTNEEGLTMRLLQASDDKSGVVVAITKTMKDAAKLMKPISDAIDSGKFDKRKELQFVYMVAAAGSPLIQSERCKKSDIVYVLFPRPDLQQRPVACLSLEELLDAVNDEQMFSDKGVSPLKMSAMPSGNETKSATNVADLD</sequence>
<feature type="compositionally biased region" description="Polar residues" evidence="1">
    <location>
        <begin position="436"/>
        <end position="451"/>
    </location>
</feature>
<accession>C5KWP3</accession>
<evidence type="ECO:0000313" key="2">
    <source>
        <dbReference type="EMBL" id="EER11118.1"/>
    </source>
</evidence>
<name>C5KWP3_PERM5</name>
<keyword evidence="3" id="KW-1185">Reference proteome</keyword>
<gene>
    <name evidence="2" type="ORF">Pmar_PMAR020097</name>
</gene>
<reference evidence="2 3" key="1">
    <citation type="submission" date="2008-07" db="EMBL/GenBank/DDBJ databases">
        <authorList>
            <person name="El-Sayed N."/>
            <person name="Caler E."/>
            <person name="Inman J."/>
            <person name="Amedeo P."/>
            <person name="Hass B."/>
            <person name="Wortman J."/>
        </authorList>
    </citation>
    <scope>NUCLEOTIDE SEQUENCE [LARGE SCALE GENOMIC DNA]</scope>
    <source>
        <strain evidence="3">ATCC 50983 / TXsc</strain>
    </source>
</reference>
<dbReference type="OrthoDB" id="443257at2759"/>
<evidence type="ECO:0000256" key="1">
    <source>
        <dbReference type="SAM" id="MobiDB-lite"/>
    </source>
</evidence>
<dbReference type="AlphaFoldDB" id="C5KWP3"/>
<dbReference type="GeneID" id="9056652"/>
<dbReference type="InParanoid" id="C5KWP3"/>
<organism evidence="3">
    <name type="scientific">Perkinsus marinus (strain ATCC 50983 / TXsc)</name>
    <dbReference type="NCBI Taxonomy" id="423536"/>
    <lineage>
        <taxon>Eukaryota</taxon>
        <taxon>Sar</taxon>
        <taxon>Alveolata</taxon>
        <taxon>Perkinsozoa</taxon>
        <taxon>Perkinsea</taxon>
        <taxon>Perkinsida</taxon>
        <taxon>Perkinsidae</taxon>
        <taxon>Perkinsus</taxon>
    </lineage>
</organism>
<dbReference type="EMBL" id="GG677039">
    <property type="protein sequence ID" value="EER11118.1"/>
    <property type="molecule type" value="Genomic_DNA"/>
</dbReference>
<dbReference type="Proteomes" id="UP000007800">
    <property type="component" value="Unassembled WGS sequence"/>
</dbReference>
<proteinExistence type="predicted"/>